<reference evidence="4 5" key="1">
    <citation type="submission" date="2018-12" db="EMBL/GenBank/DDBJ databases">
        <authorList>
            <consortium name="Pathogen Informatics"/>
        </authorList>
    </citation>
    <scope>NUCLEOTIDE SEQUENCE [LARGE SCALE GENOMIC DNA]</scope>
    <source>
        <strain evidence="4 5">NCTC10918</strain>
    </source>
</reference>
<keyword evidence="4" id="KW-0347">Helicase</keyword>
<dbReference type="Proteomes" id="UP000270988">
    <property type="component" value="Chromosome"/>
</dbReference>
<feature type="region of interest" description="Disordered" evidence="1">
    <location>
        <begin position="137"/>
        <end position="178"/>
    </location>
</feature>
<accession>A0A448UWK2</accession>
<evidence type="ECO:0000259" key="3">
    <source>
        <dbReference type="Pfam" id="PF13400"/>
    </source>
</evidence>
<evidence type="ECO:0000256" key="1">
    <source>
        <dbReference type="SAM" id="MobiDB-lite"/>
    </source>
</evidence>
<feature type="transmembrane region" description="Helical" evidence="2">
    <location>
        <begin position="39"/>
        <end position="61"/>
    </location>
</feature>
<dbReference type="EMBL" id="LR134521">
    <property type="protein sequence ID" value="VEJ30236.1"/>
    <property type="molecule type" value="Genomic_DNA"/>
</dbReference>
<keyword evidence="4" id="KW-0067">ATP-binding</keyword>
<evidence type="ECO:0000256" key="2">
    <source>
        <dbReference type="SAM" id="Phobius"/>
    </source>
</evidence>
<dbReference type="InterPro" id="IPR021202">
    <property type="entry name" value="Rv3654c-like"/>
</dbReference>
<keyword evidence="2" id="KW-1133">Transmembrane helix</keyword>
<keyword evidence="4" id="KW-0547">Nucleotide-binding</keyword>
<keyword evidence="2" id="KW-0472">Membrane</keyword>
<evidence type="ECO:0000313" key="5">
    <source>
        <dbReference type="Proteomes" id="UP000270988"/>
    </source>
</evidence>
<dbReference type="AlphaFoldDB" id="A0A448UWK2"/>
<keyword evidence="2" id="KW-0812">Transmembrane</keyword>
<dbReference type="GO" id="GO:0004386">
    <property type="term" value="F:helicase activity"/>
    <property type="evidence" value="ECO:0007669"/>
    <property type="project" value="UniProtKB-KW"/>
</dbReference>
<feature type="domain" description="Putative Flp pilus-assembly TadG-like N-terminal" evidence="3">
    <location>
        <begin position="35"/>
        <end position="82"/>
    </location>
</feature>
<keyword evidence="4" id="KW-0378">Hydrolase</keyword>
<gene>
    <name evidence="4" type="ORF">NCTC10918_01513</name>
</gene>
<evidence type="ECO:0000313" key="4">
    <source>
        <dbReference type="EMBL" id="VEJ30236.1"/>
    </source>
</evidence>
<dbReference type="InterPro" id="IPR028087">
    <property type="entry name" value="Tad_N"/>
</dbReference>
<name>A0A448UWK2_9MICC</name>
<sequence length="209" mass="21580">MVTPGFIWNACLPSFAKLRCEAADRPQTTENPEEGSGTVLAVGIIAALLILATVIIGFAGVSMANRRAAQAADLAALAAADALRGITPGDPCDIAAQVARDNNANLVGCALADRPETVDIRVNSAVHGPFAFLGNAQGTSRAGAPHPDSGEGAPDERLSGDEIPENTPPTELLKSRGTHKIRLMSPIGGASQTSWNALALQHVPFCVIE</sequence>
<organism evidence="4 5">
    <name type="scientific">Rothia dentocariosa</name>
    <dbReference type="NCBI Taxonomy" id="2047"/>
    <lineage>
        <taxon>Bacteria</taxon>
        <taxon>Bacillati</taxon>
        <taxon>Actinomycetota</taxon>
        <taxon>Actinomycetes</taxon>
        <taxon>Micrococcales</taxon>
        <taxon>Micrococcaceae</taxon>
        <taxon>Rothia</taxon>
    </lineage>
</organism>
<proteinExistence type="predicted"/>
<dbReference type="NCBIfam" id="TIGR03816">
    <property type="entry name" value="tadE_like_DECH"/>
    <property type="match status" value="1"/>
</dbReference>
<protein>
    <submittedName>
        <fullName evidence="4">Helicase/secretion neighborhood TadE-like protein</fullName>
    </submittedName>
</protein>
<dbReference type="Pfam" id="PF13400">
    <property type="entry name" value="Tad"/>
    <property type="match status" value="1"/>
</dbReference>